<dbReference type="Proteomes" id="UP000298030">
    <property type="component" value="Unassembled WGS sequence"/>
</dbReference>
<name>A0A4Y7TWZ4_COPMI</name>
<keyword evidence="2" id="KW-1185">Reference proteome</keyword>
<reference evidence="1 2" key="1">
    <citation type="journal article" date="2019" name="Nat. Ecol. Evol.">
        <title>Megaphylogeny resolves global patterns of mushroom evolution.</title>
        <authorList>
            <person name="Varga T."/>
            <person name="Krizsan K."/>
            <person name="Foldi C."/>
            <person name="Dima B."/>
            <person name="Sanchez-Garcia M."/>
            <person name="Sanchez-Ramirez S."/>
            <person name="Szollosi G.J."/>
            <person name="Szarkandi J.G."/>
            <person name="Papp V."/>
            <person name="Albert L."/>
            <person name="Andreopoulos W."/>
            <person name="Angelini C."/>
            <person name="Antonin V."/>
            <person name="Barry K.W."/>
            <person name="Bougher N.L."/>
            <person name="Buchanan P."/>
            <person name="Buyck B."/>
            <person name="Bense V."/>
            <person name="Catcheside P."/>
            <person name="Chovatia M."/>
            <person name="Cooper J."/>
            <person name="Damon W."/>
            <person name="Desjardin D."/>
            <person name="Finy P."/>
            <person name="Geml J."/>
            <person name="Haridas S."/>
            <person name="Hughes K."/>
            <person name="Justo A."/>
            <person name="Karasinski D."/>
            <person name="Kautmanova I."/>
            <person name="Kiss B."/>
            <person name="Kocsube S."/>
            <person name="Kotiranta H."/>
            <person name="LaButti K.M."/>
            <person name="Lechner B.E."/>
            <person name="Liimatainen K."/>
            <person name="Lipzen A."/>
            <person name="Lukacs Z."/>
            <person name="Mihaltcheva S."/>
            <person name="Morgado L.N."/>
            <person name="Niskanen T."/>
            <person name="Noordeloos M.E."/>
            <person name="Ohm R.A."/>
            <person name="Ortiz-Santana B."/>
            <person name="Ovrebo C."/>
            <person name="Racz N."/>
            <person name="Riley R."/>
            <person name="Savchenko A."/>
            <person name="Shiryaev A."/>
            <person name="Soop K."/>
            <person name="Spirin V."/>
            <person name="Szebenyi C."/>
            <person name="Tomsovsky M."/>
            <person name="Tulloss R.E."/>
            <person name="Uehling J."/>
            <person name="Grigoriev I.V."/>
            <person name="Vagvolgyi C."/>
            <person name="Papp T."/>
            <person name="Martin F.M."/>
            <person name="Miettinen O."/>
            <person name="Hibbett D.S."/>
            <person name="Nagy L.G."/>
        </authorList>
    </citation>
    <scope>NUCLEOTIDE SEQUENCE [LARGE SCALE GENOMIC DNA]</scope>
    <source>
        <strain evidence="1 2">FP101781</strain>
    </source>
</reference>
<sequence>MDTIPSASHQGIYFQRTYYDIIDFLEDVEDESFRVGERIPSMVKPPIFCCGRDQQA</sequence>
<comment type="caution">
    <text evidence="1">The sequence shown here is derived from an EMBL/GenBank/DDBJ whole genome shotgun (WGS) entry which is preliminary data.</text>
</comment>
<dbReference type="AlphaFoldDB" id="A0A4Y7TWZ4"/>
<organism evidence="1 2">
    <name type="scientific">Coprinellus micaceus</name>
    <name type="common">Glistening ink-cap mushroom</name>
    <name type="synonym">Coprinus micaceus</name>
    <dbReference type="NCBI Taxonomy" id="71717"/>
    <lineage>
        <taxon>Eukaryota</taxon>
        <taxon>Fungi</taxon>
        <taxon>Dikarya</taxon>
        <taxon>Basidiomycota</taxon>
        <taxon>Agaricomycotina</taxon>
        <taxon>Agaricomycetes</taxon>
        <taxon>Agaricomycetidae</taxon>
        <taxon>Agaricales</taxon>
        <taxon>Agaricineae</taxon>
        <taxon>Psathyrellaceae</taxon>
        <taxon>Coprinellus</taxon>
    </lineage>
</organism>
<gene>
    <name evidence="1" type="ORF">FA13DRAFT_1725778</name>
</gene>
<evidence type="ECO:0000313" key="1">
    <source>
        <dbReference type="EMBL" id="TEB38142.1"/>
    </source>
</evidence>
<accession>A0A4Y7TWZ4</accession>
<protein>
    <submittedName>
        <fullName evidence="1">Uncharacterized protein</fullName>
    </submittedName>
</protein>
<proteinExistence type="predicted"/>
<dbReference type="EMBL" id="QPFP01000003">
    <property type="protein sequence ID" value="TEB38142.1"/>
    <property type="molecule type" value="Genomic_DNA"/>
</dbReference>
<evidence type="ECO:0000313" key="2">
    <source>
        <dbReference type="Proteomes" id="UP000298030"/>
    </source>
</evidence>